<comment type="caution">
    <text evidence="2">The sequence shown here is derived from an EMBL/GenBank/DDBJ whole genome shotgun (WGS) entry which is preliminary data.</text>
</comment>
<dbReference type="OrthoDB" id="292843at2"/>
<evidence type="ECO:0000313" key="2">
    <source>
        <dbReference type="EMBL" id="KUP98404.1"/>
    </source>
</evidence>
<dbReference type="RefSeq" id="WP_068758272.1">
    <property type="nucleotide sequence ID" value="NZ_KQ950185.1"/>
</dbReference>
<organism evidence="2 3">
    <name type="scientific">Thermobifida cellulosilytica TB100</name>
    <dbReference type="NCBI Taxonomy" id="665004"/>
    <lineage>
        <taxon>Bacteria</taxon>
        <taxon>Bacillati</taxon>
        <taxon>Actinomycetota</taxon>
        <taxon>Actinomycetes</taxon>
        <taxon>Streptosporangiales</taxon>
        <taxon>Nocardiopsidaceae</taxon>
        <taxon>Thermobifida</taxon>
    </lineage>
</organism>
<evidence type="ECO:0008006" key="4">
    <source>
        <dbReference type="Google" id="ProtNLM"/>
    </source>
</evidence>
<accession>A0A147KM73</accession>
<feature type="compositionally biased region" description="Gly residues" evidence="1">
    <location>
        <begin position="435"/>
        <end position="448"/>
    </location>
</feature>
<reference evidence="3" key="1">
    <citation type="journal article" date="2017" name="Acta Aliment.">
        <title>Plant polysaccharide degrading enzyme system of Thermpbifida cellulosilytica TB100 revealed by de novo genome project data.</title>
        <authorList>
            <person name="Toth A."/>
            <person name="Baka E."/>
            <person name="Luzics S."/>
            <person name="Bata-Vidacs I."/>
            <person name="Nagy I."/>
            <person name="Balint B."/>
            <person name="Herceg R."/>
            <person name="Olasz F."/>
            <person name="Wilk T."/>
            <person name="Nagy T."/>
            <person name="Kriszt B."/>
            <person name="Nagy I."/>
            <person name="Kukolya J."/>
        </authorList>
    </citation>
    <scope>NUCLEOTIDE SEQUENCE [LARGE SCALE GENOMIC DNA]</scope>
    <source>
        <strain evidence="3">TB100</strain>
    </source>
</reference>
<evidence type="ECO:0000256" key="1">
    <source>
        <dbReference type="SAM" id="MobiDB-lite"/>
    </source>
</evidence>
<name>A0A147KM73_THECS</name>
<evidence type="ECO:0000313" key="3">
    <source>
        <dbReference type="Proteomes" id="UP000074382"/>
    </source>
</evidence>
<keyword evidence="3" id="KW-1185">Reference proteome</keyword>
<dbReference type="PATRIC" id="fig|665004.4.peg.3646"/>
<gene>
    <name evidence="2" type="ORF">AC529_01460</name>
</gene>
<feature type="region of interest" description="Disordered" evidence="1">
    <location>
        <begin position="422"/>
        <end position="448"/>
    </location>
</feature>
<dbReference type="AlphaFoldDB" id="A0A147KM73"/>
<dbReference type="STRING" id="665004.AC529_01460"/>
<proteinExistence type="predicted"/>
<protein>
    <recommendedName>
        <fullName evidence="4">PBS lyase</fullName>
    </recommendedName>
</protein>
<dbReference type="EMBL" id="LGEM01000009">
    <property type="protein sequence ID" value="KUP98404.1"/>
    <property type="molecule type" value="Genomic_DNA"/>
</dbReference>
<dbReference type="Proteomes" id="UP000074382">
    <property type="component" value="Unassembled WGS sequence"/>
</dbReference>
<sequence>MDGNRGSDPLHGVNDVDWAALAPERGREIPGLLRAVRGADQESALVALHEILAWPGPGYTAAPQVVGFLLNLVEEGVPGRHLVINLVQELAVPAMADHLPDRRDLALWRDEIAWLSGTDLPTARDRYAEWLAEAPDEQERRRISGRLRALEHADGIAVVTAELAAYEAVRDRLGVLLGVLEGAANRGGDSVAEWASYLLAWYPEEADRIVPALLNAGDPRQTHPDLRPLPAEVWALGMLSAPDDVTVTVHLGQLLNDADDDLVFAAALALGLRHGPAAPEQAVARLLDAEFWDDHFGTCLPQSGPVEPAHLGMLAIGAIDDPEIRAAKAERLRRVLAYTGAAGWGIVVADALETVFGPRPGTPDSAAVDFASCDEEQRTVLEAVAAVDDAGWAEGGLAEVLAAWGLPAERAALRSFVGAAQEAPSGATAPPRPEPGGGLLGRLFGGPR</sequence>